<feature type="transmembrane region" description="Helical" evidence="1">
    <location>
        <begin position="253"/>
        <end position="281"/>
    </location>
</feature>
<keyword evidence="1" id="KW-0812">Transmembrane</keyword>
<feature type="transmembrane region" description="Helical" evidence="1">
    <location>
        <begin position="39"/>
        <end position="59"/>
    </location>
</feature>
<feature type="transmembrane region" description="Helical" evidence="1">
    <location>
        <begin position="71"/>
        <end position="90"/>
    </location>
</feature>
<evidence type="ECO:0000256" key="1">
    <source>
        <dbReference type="SAM" id="Phobius"/>
    </source>
</evidence>
<sequence>MAAAPRIVGLDVARGLAILGMFVAHAVPRAGGTELLVDGRSSVLFATLAGVSLGIMTGSERPIVRVRRLDRSLSIVLRALILFLLGIMLVTLDSGIAVILDYYGIMFLLLVPLLFLPRWALAALAIVFAFVAPRLAIAAEAADAGPVAALFAEYLLTGYYPALVWLPYLVVGLIAARSDLRNPRTQGAMVAGGTLLALLGYGAALVLPGVTAEAHSDSTAEVFGSGGVAVAVIGMLLWLTADDRAISRATRTVFSPIAAAGSMALTLYTLQIVTLAAFTVLSDDSGGAIAYPGWPLLIGLIVGSLVFASAWRAIYGAGPLERLMTRLSQSPRSRVSA</sequence>
<feature type="domain" description="Acyltransferase 3" evidence="2">
    <location>
        <begin position="8"/>
        <end position="308"/>
    </location>
</feature>
<dbReference type="InterPro" id="IPR002656">
    <property type="entry name" value="Acyl_transf_3_dom"/>
</dbReference>
<protein>
    <recommendedName>
        <fullName evidence="2">Acyltransferase 3 domain-containing protein</fullName>
    </recommendedName>
</protein>
<feature type="transmembrane region" description="Helical" evidence="1">
    <location>
        <begin position="222"/>
        <end position="241"/>
    </location>
</feature>
<keyword evidence="1" id="KW-0472">Membrane</keyword>
<name>A0A7L5AHQ7_9MICO</name>
<keyword evidence="1" id="KW-1133">Transmembrane helix</keyword>
<dbReference type="RefSeq" id="WP_161885925.1">
    <property type="nucleotide sequence ID" value="NZ_CP017146.1"/>
</dbReference>
<dbReference type="InterPro" id="IPR052529">
    <property type="entry name" value="Bact_Transport_Assoc"/>
</dbReference>
<proteinExistence type="predicted"/>
<dbReference type="Proteomes" id="UP000464507">
    <property type="component" value="Chromosome"/>
</dbReference>
<gene>
    <name evidence="3" type="ORF">BHD05_07755</name>
</gene>
<evidence type="ECO:0000259" key="2">
    <source>
        <dbReference type="Pfam" id="PF01757"/>
    </source>
</evidence>
<feature type="transmembrane region" description="Helical" evidence="1">
    <location>
        <begin position="96"/>
        <end position="116"/>
    </location>
</feature>
<accession>A0A7L5AHQ7</accession>
<dbReference type="Pfam" id="PF01757">
    <property type="entry name" value="Acyl_transf_3"/>
    <property type="match status" value="1"/>
</dbReference>
<evidence type="ECO:0000313" key="3">
    <source>
        <dbReference type="EMBL" id="QHO69552.1"/>
    </source>
</evidence>
<evidence type="ECO:0000313" key="4">
    <source>
        <dbReference type="Proteomes" id="UP000464507"/>
    </source>
</evidence>
<dbReference type="EMBL" id="CP017146">
    <property type="protein sequence ID" value="QHO69552.1"/>
    <property type="molecule type" value="Genomic_DNA"/>
</dbReference>
<dbReference type="OrthoDB" id="4966979at2"/>
<dbReference type="AlphaFoldDB" id="A0A7L5AHQ7"/>
<feature type="transmembrane region" description="Helical" evidence="1">
    <location>
        <begin position="7"/>
        <end position="27"/>
    </location>
</feature>
<feature type="transmembrane region" description="Helical" evidence="1">
    <location>
        <begin position="188"/>
        <end position="210"/>
    </location>
</feature>
<organism evidence="3 4">
    <name type="scientific">Marisediminicola antarctica</name>
    <dbReference type="NCBI Taxonomy" id="674079"/>
    <lineage>
        <taxon>Bacteria</taxon>
        <taxon>Bacillati</taxon>
        <taxon>Actinomycetota</taxon>
        <taxon>Actinomycetes</taxon>
        <taxon>Micrococcales</taxon>
        <taxon>Microbacteriaceae</taxon>
        <taxon>Marisediminicola</taxon>
    </lineage>
</organism>
<keyword evidence="4" id="KW-1185">Reference proteome</keyword>
<dbReference type="PANTHER" id="PTHR30590">
    <property type="entry name" value="INNER MEMBRANE PROTEIN"/>
    <property type="match status" value="1"/>
</dbReference>
<feature type="transmembrane region" description="Helical" evidence="1">
    <location>
        <begin position="293"/>
        <end position="314"/>
    </location>
</feature>
<reference evidence="3 4" key="1">
    <citation type="submission" date="2016-09" db="EMBL/GenBank/DDBJ databases">
        <title>Complete genome sequence of microbes from the polar regions.</title>
        <authorList>
            <person name="Liao L."/>
            <person name="Chen B."/>
        </authorList>
    </citation>
    <scope>NUCLEOTIDE SEQUENCE [LARGE SCALE GENOMIC DNA]</scope>
    <source>
        <strain evidence="3 4">ZS314</strain>
    </source>
</reference>
<dbReference type="KEGG" id="mant:BHD05_07755"/>
<feature type="transmembrane region" description="Helical" evidence="1">
    <location>
        <begin position="121"/>
        <end position="139"/>
    </location>
</feature>
<dbReference type="PANTHER" id="PTHR30590:SF3">
    <property type="entry name" value="HYPOTHETICAL MEMBRANE SPANNING PROTEIN"/>
    <property type="match status" value="1"/>
</dbReference>
<feature type="transmembrane region" description="Helical" evidence="1">
    <location>
        <begin position="159"/>
        <end position="176"/>
    </location>
</feature>
<dbReference type="GO" id="GO:0016747">
    <property type="term" value="F:acyltransferase activity, transferring groups other than amino-acyl groups"/>
    <property type="evidence" value="ECO:0007669"/>
    <property type="project" value="InterPro"/>
</dbReference>